<dbReference type="InterPro" id="IPR025188">
    <property type="entry name" value="DUF4113"/>
</dbReference>
<organism evidence="2 3">
    <name type="scientific">Rhodocyclus tenuis</name>
    <name type="common">Rhodospirillum tenue</name>
    <dbReference type="NCBI Taxonomy" id="1066"/>
    <lineage>
        <taxon>Bacteria</taxon>
        <taxon>Pseudomonadati</taxon>
        <taxon>Pseudomonadota</taxon>
        <taxon>Betaproteobacteria</taxon>
        <taxon>Rhodocyclales</taxon>
        <taxon>Rhodocyclaceae</taxon>
        <taxon>Rhodocyclus</taxon>
    </lineage>
</organism>
<evidence type="ECO:0000313" key="3">
    <source>
        <dbReference type="Proteomes" id="UP000480275"/>
    </source>
</evidence>
<dbReference type="OrthoDB" id="9808813at2"/>
<dbReference type="EMBL" id="WIXJ01000003">
    <property type="protein sequence ID" value="MQY51305.1"/>
    <property type="molecule type" value="Genomic_DNA"/>
</dbReference>
<protein>
    <submittedName>
        <fullName evidence="2">DUF4113 domain-containing protein</fullName>
    </submittedName>
</protein>
<gene>
    <name evidence="2" type="ORF">GHK24_05905</name>
</gene>
<feature type="domain" description="DUF4113" evidence="1">
    <location>
        <begin position="1"/>
        <end position="49"/>
    </location>
</feature>
<reference evidence="2 3" key="1">
    <citation type="submission" date="2019-10" db="EMBL/GenBank/DDBJ databases">
        <title>Whole-genome sequence of the purple nonsulfur photosynthetic bacterium Rhodocyclus tenuis.</title>
        <authorList>
            <person name="Kyndt J.A."/>
            <person name="Meyer T.E."/>
        </authorList>
    </citation>
    <scope>NUCLEOTIDE SEQUENCE [LARGE SCALE GENOMIC DNA]</scope>
    <source>
        <strain evidence="2 3">DSM 110</strain>
    </source>
</reference>
<accession>A0A6L5JVB2</accession>
<dbReference type="AlphaFoldDB" id="A0A6L5JVB2"/>
<evidence type="ECO:0000259" key="1">
    <source>
        <dbReference type="Pfam" id="PF13438"/>
    </source>
</evidence>
<name>A0A6L5JVB2_RHOTE</name>
<evidence type="ECO:0000313" key="2">
    <source>
        <dbReference type="EMBL" id="MQY51305.1"/>
    </source>
</evidence>
<comment type="caution">
    <text evidence="2">The sequence shown here is derived from an EMBL/GenBank/DDBJ whole genome shotgun (WGS) entry which is preliminary data.</text>
</comment>
<proteinExistence type="predicted"/>
<dbReference type="Proteomes" id="UP000480275">
    <property type="component" value="Unassembled WGS sequence"/>
</dbReference>
<dbReference type="Pfam" id="PF13438">
    <property type="entry name" value="DUF4113"/>
    <property type="match status" value="1"/>
</dbReference>
<sequence length="49" mass="5362">MAALDRVNGKFGRGTLKTGASTASQGVWQMRQGRKSPCYSTRWGGIWCV</sequence>